<dbReference type="RefSeq" id="WP_200657658.1">
    <property type="nucleotide sequence ID" value="NZ_JAENSR010000009.1"/>
</dbReference>
<keyword evidence="1" id="KW-0472">Membrane</keyword>
<evidence type="ECO:0000313" key="2">
    <source>
        <dbReference type="EMBL" id="MBK3462621.1"/>
    </source>
</evidence>
<feature type="transmembrane region" description="Helical" evidence="1">
    <location>
        <begin position="172"/>
        <end position="191"/>
    </location>
</feature>
<sequence>MNIRDKNAEDREFIYAKNKFWSEEPDEVFNTTVANYYGIEAVTTKKALNHLTREKALLDKELKEWVIDAKTIFNRRTINAEIKRINVLREAITASMSKVNDFDEYELVIVNNAESGNGKPYSVESFADFMHKITHVYKLAEITQDEYEDFKNSERHEMDKFERLEDSYHDKVGLIQILMVFCQLFPLMIIAESNSNLIMESSLTTPLSIILPFWWIMIQPWIIKKLIKKPA</sequence>
<accession>A0ABS1H056</accession>
<evidence type="ECO:0000256" key="1">
    <source>
        <dbReference type="SAM" id="Phobius"/>
    </source>
</evidence>
<keyword evidence="1" id="KW-0812">Transmembrane</keyword>
<name>A0ABS1H056_9PSED</name>
<gene>
    <name evidence="2" type="ORF">JJD71_26500</name>
</gene>
<keyword evidence="3" id="KW-1185">Reference proteome</keyword>
<organism evidence="2 3">
    <name type="scientific">Pseudomonas haemolytica</name>
    <dbReference type="NCBI Taxonomy" id="2600065"/>
    <lineage>
        <taxon>Bacteria</taxon>
        <taxon>Pseudomonadati</taxon>
        <taxon>Pseudomonadota</taxon>
        <taxon>Gammaproteobacteria</taxon>
        <taxon>Pseudomonadales</taxon>
        <taxon>Pseudomonadaceae</taxon>
        <taxon>Pseudomonas</taxon>
    </lineage>
</organism>
<feature type="transmembrane region" description="Helical" evidence="1">
    <location>
        <begin position="203"/>
        <end position="223"/>
    </location>
</feature>
<reference evidence="2 3" key="1">
    <citation type="submission" date="2021-01" db="EMBL/GenBank/DDBJ databases">
        <title>Antibiotic resistance and phylogeny of Pseudomonas spp. isolated over three decades from chicken meat in the Norwegian food chain.</title>
        <authorList>
            <person name="Moen B."/>
        </authorList>
    </citation>
    <scope>NUCLEOTIDE SEQUENCE [LARGE SCALE GENOMIC DNA]</scope>
    <source>
        <strain evidence="2 3">MF6766</strain>
    </source>
</reference>
<protein>
    <submittedName>
        <fullName evidence="2">Uncharacterized protein</fullName>
    </submittedName>
</protein>
<comment type="caution">
    <text evidence="2">The sequence shown here is derived from an EMBL/GenBank/DDBJ whole genome shotgun (WGS) entry which is preliminary data.</text>
</comment>
<keyword evidence="1" id="KW-1133">Transmembrane helix</keyword>
<evidence type="ECO:0000313" key="3">
    <source>
        <dbReference type="Proteomes" id="UP000620382"/>
    </source>
</evidence>
<proteinExistence type="predicted"/>
<dbReference type="EMBL" id="JAENSR010000009">
    <property type="protein sequence ID" value="MBK3462621.1"/>
    <property type="molecule type" value="Genomic_DNA"/>
</dbReference>
<dbReference type="Proteomes" id="UP000620382">
    <property type="component" value="Unassembled WGS sequence"/>
</dbReference>